<dbReference type="AlphaFoldDB" id="A0A1E2SLI2"/>
<gene>
    <name evidence="2" type="ORF">ATY41_09330</name>
</gene>
<name>A0A1E2SLI2_LEIXY</name>
<accession>A0A1E2SLI2</accession>
<evidence type="ECO:0000313" key="2">
    <source>
        <dbReference type="EMBL" id="ODA90619.1"/>
    </source>
</evidence>
<dbReference type="EMBL" id="LNZG01000009">
    <property type="protein sequence ID" value="ODA90619.1"/>
    <property type="molecule type" value="Genomic_DNA"/>
</dbReference>
<dbReference type="Proteomes" id="UP000094426">
    <property type="component" value="Unassembled WGS sequence"/>
</dbReference>
<protein>
    <submittedName>
        <fullName evidence="2">Uncharacterized protein</fullName>
    </submittedName>
</protein>
<feature type="compositionally biased region" description="Low complexity" evidence="1">
    <location>
        <begin position="1"/>
        <end position="11"/>
    </location>
</feature>
<comment type="caution">
    <text evidence="2">The sequence shown here is derived from an EMBL/GenBank/DDBJ whole genome shotgun (WGS) entry which is preliminary data.</text>
</comment>
<proteinExistence type="predicted"/>
<sequence>MVRAASAAVPARPLPQAWDSMTGAEPTETETWTDGENAHTRSIFADGSRSELTSQIPRVEASDGRTGRAASVRSTPLGPYPYGWNFNGCKVRHSEPLLTFWFTMNVRTLGSAAGYPAQITSVSPVYANVVGGTSNNPSTYIGRSSGSTNSSPAYAIGALSVTYSAVASFNYAIRGNVGYTIWASY</sequence>
<reference evidence="2 3" key="1">
    <citation type="submission" date="2015-11" db="EMBL/GenBank/DDBJ databases">
        <authorList>
            <person name="Zhang Y."/>
            <person name="Guo Z."/>
        </authorList>
    </citation>
    <scope>NUCLEOTIDE SEQUENCE [LARGE SCALE GENOMIC DNA]</scope>
    <source>
        <strain evidence="3">gdw1</strain>
    </source>
</reference>
<evidence type="ECO:0000256" key="1">
    <source>
        <dbReference type="SAM" id="MobiDB-lite"/>
    </source>
</evidence>
<feature type="region of interest" description="Disordered" evidence="1">
    <location>
        <begin position="1"/>
        <end position="37"/>
    </location>
</feature>
<organism evidence="2 3">
    <name type="scientific">Leifsonia xyli subsp. xyli</name>
    <dbReference type="NCBI Taxonomy" id="59736"/>
    <lineage>
        <taxon>Bacteria</taxon>
        <taxon>Bacillati</taxon>
        <taxon>Actinomycetota</taxon>
        <taxon>Actinomycetes</taxon>
        <taxon>Micrococcales</taxon>
        <taxon>Microbacteriaceae</taxon>
        <taxon>Leifsonia</taxon>
    </lineage>
</organism>
<evidence type="ECO:0000313" key="3">
    <source>
        <dbReference type="Proteomes" id="UP000094426"/>
    </source>
</evidence>